<protein>
    <submittedName>
        <fullName evidence="3">Glucokinase</fullName>
        <ecNumber evidence="3">2.7.1.2</ecNumber>
    </submittedName>
</protein>
<dbReference type="Proteomes" id="UP000033740">
    <property type="component" value="Unassembled WGS sequence"/>
</dbReference>
<dbReference type="InterPro" id="IPR000600">
    <property type="entry name" value="ROK"/>
</dbReference>
<feature type="compositionally biased region" description="Basic and acidic residues" evidence="2">
    <location>
        <begin position="11"/>
        <end position="20"/>
    </location>
</feature>
<dbReference type="EMBL" id="JYIX01000032">
    <property type="protein sequence ID" value="KJL33693.1"/>
    <property type="molecule type" value="Genomic_DNA"/>
</dbReference>
<name>A0A0F0LKN2_9MICO</name>
<dbReference type="GO" id="GO:0004340">
    <property type="term" value="F:glucokinase activity"/>
    <property type="evidence" value="ECO:0007669"/>
    <property type="project" value="UniProtKB-EC"/>
</dbReference>
<keyword evidence="3" id="KW-0418">Kinase</keyword>
<dbReference type="PANTHER" id="PTHR18964">
    <property type="entry name" value="ROK (REPRESSOR, ORF, KINASE) FAMILY"/>
    <property type="match status" value="1"/>
</dbReference>
<evidence type="ECO:0000256" key="1">
    <source>
        <dbReference type="ARBA" id="ARBA00006479"/>
    </source>
</evidence>
<gene>
    <name evidence="3" type="primary">glkA_1</name>
    <name evidence="3" type="ORF">RS86_01490</name>
</gene>
<dbReference type="Gene3D" id="3.30.420.40">
    <property type="match status" value="2"/>
</dbReference>
<dbReference type="PATRIC" id="fig|582680.6.peg.1529"/>
<evidence type="ECO:0000313" key="4">
    <source>
        <dbReference type="Proteomes" id="UP000033740"/>
    </source>
</evidence>
<dbReference type="SUPFAM" id="SSF53067">
    <property type="entry name" value="Actin-like ATPase domain"/>
    <property type="match status" value="1"/>
</dbReference>
<evidence type="ECO:0000313" key="3">
    <source>
        <dbReference type="EMBL" id="KJL33693.1"/>
    </source>
</evidence>
<dbReference type="EC" id="2.7.1.2" evidence="3"/>
<dbReference type="RefSeq" id="WP_082076651.1">
    <property type="nucleotide sequence ID" value="NZ_JYIX01000032.1"/>
</dbReference>
<dbReference type="InterPro" id="IPR043129">
    <property type="entry name" value="ATPase_NBD"/>
</dbReference>
<comment type="caution">
    <text evidence="3">The sequence shown here is derived from an EMBL/GenBank/DDBJ whole genome shotgun (WGS) entry which is preliminary data.</text>
</comment>
<comment type="similarity">
    <text evidence="1">Belongs to the ROK (NagC/XylR) family.</text>
</comment>
<keyword evidence="3" id="KW-0808">Transferase</keyword>
<accession>A0A0F0LKN2</accession>
<sequence>MTIPSGDATVDDARTHEAAEAARAVPDVITDASGDPLVPRQDPGSAAELGAGAPVLAFDVGGTDIKSALFDAEGVMLGLRRTPTPDPGADLPERLIARLVELGAQLREEHPGVDPVAVGLVVPGIVDEVAGVGVFASNMGWRDAPIRALAEEAFGLPVAFDHDVRTGGWAEHVLGGARPYPNSIVLIIGTGIAGALLLGGEPFTSGGYAGEVGHSPVADEPLCPCGARGCLEAIASAGAIARRYIARSGIAVEGAKEVIALAAEGDEAAVEVWNEALDALALSLAQLTAVVAPQAIVIGGGLSRAGGVLFDELRARLRARLSFHRIPELVPAQLLGNAGILGAALRARSLG</sequence>
<dbReference type="STRING" id="582680.RS86_01490"/>
<dbReference type="AlphaFoldDB" id="A0A0F0LKN2"/>
<evidence type="ECO:0000256" key="2">
    <source>
        <dbReference type="SAM" id="MobiDB-lite"/>
    </source>
</evidence>
<organism evidence="3 4">
    <name type="scientific">Microbacterium azadirachtae</name>
    <dbReference type="NCBI Taxonomy" id="582680"/>
    <lineage>
        <taxon>Bacteria</taxon>
        <taxon>Bacillati</taxon>
        <taxon>Actinomycetota</taxon>
        <taxon>Actinomycetes</taxon>
        <taxon>Micrococcales</taxon>
        <taxon>Microbacteriaceae</taxon>
        <taxon>Microbacterium</taxon>
    </lineage>
</organism>
<feature type="region of interest" description="Disordered" evidence="2">
    <location>
        <begin position="1"/>
        <end position="43"/>
    </location>
</feature>
<keyword evidence="4" id="KW-1185">Reference proteome</keyword>
<reference evidence="3 4" key="1">
    <citation type="submission" date="2015-02" db="EMBL/GenBank/DDBJ databases">
        <title>Draft genome sequences of ten Microbacterium spp. with emphasis on heavy metal contaminated environments.</title>
        <authorList>
            <person name="Corretto E."/>
        </authorList>
    </citation>
    <scope>NUCLEOTIDE SEQUENCE [LARGE SCALE GENOMIC DNA]</scope>
    <source>
        <strain evidence="3 4">ARN176</strain>
    </source>
</reference>
<dbReference type="Pfam" id="PF00480">
    <property type="entry name" value="ROK"/>
    <property type="match status" value="1"/>
</dbReference>
<dbReference type="PANTHER" id="PTHR18964:SF149">
    <property type="entry name" value="BIFUNCTIONAL UDP-N-ACETYLGLUCOSAMINE 2-EPIMERASE_N-ACETYLMANNOSAMINE KINASE"/>
    <property type="match status" value="1"/>
</dbReference>
<proteinExistence type="inferred from homology"/>